<evidence type="ECO:0000256" key="1">
    <source>
        <dbReference type="SAM" id="MobiDB-lite"/>
    </source>
</evidence>
<dbReference type="InterPro" id="IPR021005">
    <property type="entry name" value="Znf_CGNR"/>
</dbReference>
<dbReference type="InterPro" id="IPR023286">
    <property type="entry name" value="ABATE_dom_sf"/>
</dbReference>
<reference evidence="3" key="1">
    <citation type="submission" date="2023-07" db="EMBL/GenBank/DDBJ databases">
        <title>Degradation of tert-butanol by M. austroafricanum TBA100.</title>
        <authorList>
            <person name="Helbich S."/>
            <person name="Vainshtein Y."/>
        </authorList>
    </citation>
    <scope>NUCLEOTIDE SEQUENCE</scope>
    <source>
        <strain evidence="3">TBA100</strain>
    </source>
</reference>
<feature type="domain" description="Zinc finger CGNR" evidence="2">
    <location>
        <begin position="146"/>
        <end position="188"/>
    </location>
</feature>
<organism evidence="3 4">
    <name type="scientific">Mycolicibacterium austroafricanum</name>
    <name type="common">Mycobacterium austroafricanum</name>
    <dbReference type="NCBI Taxonomy" id="39687"/>
    <lineage>
        <taxon>Bacteria</taxon>
        <taxon>Bacillati</taxon>
        <taxon>Actinomycetota</taxon>
        <taxon>Actinomycetes</taxon>
        <taxon>Mycobacteriales</taxon>
        <taxon>Mycobacteriaceae</taxon>
        <taxon>Mycolicibacterium</taxon>
    </lineage>
</organism>
<feature type="region of interest" description="Disordered" evidence="1">
    <location>
        <begin position="187"/>
        <end position="210"/>
    </location>
</feature>
<dbReference type="Gene3D" id="1.10.3300.10">
    <property type="entry name" value="Jann2411-like domain"/>
    <property type="match status" value="1"/>
</dbReference>
<evidence type="ECO:0000259" key="2">
    <source>
        <dbReference type="Pfam" id="PF11706"/>
    </source>
</evidence>
<sequence>MPANWPDDDEPKPAPQPLRRIQALVNTVERPDGADRLADPSDARPWMIANGLLAPSAELTAADLALAIEVREALRALLIHNAGGPRPGPEAVAPLQRIAAKGRLQAAVGDAGVVTLRVDGDSVADRLAGLLPVIRDAQRDGTWALLKACGNDECRWAFYDSSRNHGGTWCDMASCGNKLKNRQFRARRRADGPSGQVPHQGGGQRAQPVE</sequence>
<dbReference type="PANTHER" id="PTHR35525:SF3">
    <property type="entry name" value="BLL6575 PROTEIN"/>
    <property type="match status" value="1"/>
</dbReference>
<accession>A0ABT8HDF4</accession>
<dbReference type="RefSeq" id="WP_208676648.1">
    <property type="nucleotide sequence ID" value="NZ_CP070380.1"/>
</dbReference>
<gene>
    <name evidence="3" type="ORF">QYF68_13250</name>
</gene>
<dbReference type="PANTHER" id="PTHR35525">
    <property type="entry name" value="BLL6575 PROTEIN"/>
    <property type="match status" value="1"/>
</dbReference>
<dbReference type="Pfam" id="PF11706">
    <property type="entry name" value="zf-CGNR"/>
    <property type="match status" value="1"/>
</dbReference>
<evidence type="ECO:0000313" key="3">
    <source>
        <dbReference type="EMBL" id="MDN4518787.1"/>
    </source>
</evidence>
<comment type="caution">
    <text evidence="3">The sequence shown here is derived from an EMBL/GenBank/DDBJ whole genome shotgun (WGS) entry which is preliminary data.</text>
</comment>
<dbReference type="Pfam" id="PF07336">
    <property type="entry name" value="ABATE"/>
    <property type="match status" value="1"/>
</dbReference>
<name>A0ABT8HDF4_MYCAO</name>
<keyword evidence="4" id="KW-1185">Reference proteome</keyword>
<dbReference type="Proteomes" id="UP001172687">
    <property type="component" value="Unassembled WGS sequence"/>
</dbReference>
<dbReference type="EMBL" id="JAUHTC010000046">
    <property type="protein sequence ID" value="MDN4518787.1"/>
    <property type="molecule type" value="Genomic_DNA"/>
</dbReference>
<dbReference type="InterPro" id="IPR010852">
    <property type="entry name" value="ABATE"/>
</dbReference>
<evidence type="ECO:0000313" key="4">
    <source>
        <dbReference type="Proteomes" id="UP001172687"/>
    </source>
</evidence>
<dbReference type="SUPFAM" id="SSF160904">
    <property type="entry name" value="Jann2411-like"/>
    <property type="match status" value="1"/>
</dbReference>
<protein>
    <submittedName>
        <fullName evidence="3">CGNR zinc finger domain-containing protein</fullName>
    </submittedName>
</protein>
<proteinExistence type="predicted"/>